<feature type="domain" description="Globin" evidence="6">
    <location>
        <begin position="62"/>
        <end position="180"/>
    </location>
</feature>
<dbReference type="SUPFAM" id="SSF46458">
    <property type="entry name" value="Globin-like"/>
    <property type="match status" value="1"/>
</dbReference>
<keyword evidence="4" id="KW-0561">Oxygen transport</keyword>
<dbReference type="GO" id="GO:0005344">
    <property type="term" value="F:oxygen carrier activity"/>
    <property type="evidence" value="ECO:0007669"/>
    <property type="project" value="UniProtKB-KW"/>
</dbReference>
<dbReference type="Proteomes" id="UP000887566">
    <property type="component" value="Unplaced"/>
</dbReference>
<dbReference type="InterPro" id="IPR050532">
    <property type="entry name" value="Globin-like_OT"/>
</dbReference>
<keyword evidence="4" id="KW-0813">Transport</keyword>
<dbReference type="InterPro" id="IPR012292">
    <property type="entry name" value="Globin/Proto"/>
</dbReference>
<dbReference type="PANTHER" id="PTHR46458:SF5">
    <property type="entry name" value="GLOBIN FAMILY PROFILE DOMAIN-CONTAINING PROTEIN"/>
    <property type="match status" value="1"/>
</dbReference>
<dbReference type="InterPro" id="IPR009050">
    <property type="entry name" value="Globin-like_sf"/>
</dbReference>
<dbReference type="Pfam" id="PF00042">
    <property type="entry name" value="Globin"/>
    <property type="match status" value="1"/>
</dbReference>
<name>A0A914WQ06_9BILA</name>
<accession>A0A914WQ06</accession>
<keyword evidence="7" id="KW-1185">Reference proteome</keyword>
<dbReference type="WBParaSite" id="PSAMB.scaffold4987size12961.g25642.t1">
    <property type="protein sequence ID" value="PSAMB.scaffold4987size12961.g25642.t1"/>
    <property type="gene ID" value="PSAMB.scaffold4987size12961.g25642"/>
</dbReference>
<keyword evidence="2" id="KW-0479">Metal-binding</keyword>
<organism evidence="7 8">
    <name type="scientific">Plectus sambesii</name>
    <dbReference type="NCBI Taxonomy" id="2011161"/>
    <lineage>
        <taxon>Eukaryota</taxon>
        <taxon>Metazoa</taxon>
        <taxon>Ecdysozoa</taxon>
        <taxon>Nematoda</taxon>
        <taxon>Chromadorea</taxon>
        <taxon>Plectida</taxon>
        <taxon>Plectina</taxon>
        <taxon>Plectoidea</taxon>
        <taxon>Plectidae</taxon>
        <taxon>Plectus</taxon>
    </lineage>
</organism>
<keyword evidence="3" id="KW-0408">Iron</keyword>
<dbReference type="AlphaFoldDB" id="A0A914WQ06"/>
<protein>
    <submittedName>
        <fullName evidence="8">Globin family profile domain-containing protein</fullName>
    </submittedName>
</protein>
<dbReference type="GO" id="GO:0020037">
    <property type="term" value="F:heme binding"/>
    <property type="evidence" value="ECO:0007669"/>
    <property type="project" value="InterPro"/>
</dbReference>
<evidence type="ECO:0000259" key="6">
    <source>
        <dbReference type="Pfam" id="PF00042"/>
    </source>
</evidence>
<feature type="region of interest" description="Disordered" evidence="5">
    <location>
        <begin position="1"/>
        <end position="33"/>
    </location>
</feature>
<sequence length="192" mass="21824">MGSGGSSDNGRKSAPPPPPMNDDNNNPPVDSRLPFPSFRDLFTLKNYWKTIRRNDKDCAKAMMYMYLTQNPDHTSKYPKFKNLSIADKEKMMADPAFENVAGAYLKVFDDVIAAVEDKPNDAQPACDRLIAVGKMHRAKVQGMDSGLFQAMEEPFLHMVGDVLQDRYNDKAENLFRKFYQFCLKYLAEGYNS</sequence>
<dbReference type="InterPro" id="IPR000971">
    <property type="entry name" value="Globin"/>
</dbReference>
<proteinExistence type="inferred from homology"/>
<evidence type="ECO:0000256" key="1">
    <source>
        <dbReference type="ARBA" id="ARBA00022617"/>
    </source>
</evidence>
<evidence type="ECO:0000256" key="2">
    <source>
        <dbReference type="ARBA" id="ARBA00022723"/>
    </source>
</evidence>
<comment type="similarity">
    <text evidence="4">Belongs to the globin family.</text>
</comment>
<evidence type="ECO:0000313" key="7">
    <source>
        <dbReference type="Proteomes" id="UP000887566"/>
    </source>
</evidence>
<evidence type="ECO:0000256" key="4">
    <source>
        <dbReference type="RuleBase" id="RU000356"/>
    </source>
</evidence>
<evidence type="ECO:0000313" key="8">
    <source>
        <dbReference type="WBParaSite" id="PSAMB.scaffold4987size12961.g25642.t1"/>
    </source>
</evidence>
<dbReference type="Gene3D" id="1.10.490.10">
    <property type="entry name" value="Globins"/>
    <property type="match status" value="1"/>
</dbReference>
<keyword evidence="1 4" id="KW-0349">Heme</keyword>
<dbReference type="PANTHER" id="PTHR46458">
    <property type="entry name" value="BLR2807 PROTEIN"/>
    <property type="match status" value="1"/>
</dbReference>
<dbReference type="GO" id="GO:0046872">
    <property type="term" value="F:metal ion binding"/>
    <property type="evidence" value="ECO:0007669"/>
    <property type="project" value="UniProtKB-KW"/>
</dbReference>
<dbReference type="GO" id="GO:0019825">
    <property type="term" value="F:oxygen binding"/>
    <property type="evidence" value="ECO:0007669"/>
    <property type="project" value="InterPro"/>
</dbReference>
<evidence type="ECO:0000256" key="3">
    <source>
        <dbReference type="ARBA" id="ARBA00023004"/>
    </source>
</evidence>
<reference evidence="8" key="1">
    <citation type="submission" date="2022-11" db="UniProtKB">
        <authorList>
            <consortium name="WormBaseParasite"/>
        </authorList>
    </citation>
    <scope>IDENTIFICATION</scope>
</reference>
<evidence type="ECO:0000256" key="5">
    <source>
        <dbReference type="SAM" id="MobiDB-lite"/>
    </source>
</evidence>